<gene>
    <name evidence="1" type="ORF">PoB_007583900</name>
</gene>
<evidence type="ECO:0000313" key="2">
    <source>
        <dbReference type="Proteomes" id="UP000735302"/>
    </source>
</evidence>
<evidence type="ECO:0000313" key="1">
    <source>
        <dbReference type="EMBL" id="GFO49334.1"/>
    </source>
</evidence>
<organism evidence="1 2">
    <name type="scientific">Plakobranchus ocellatus</name>
    <dbReference type="NCBI Taxonomy" id="259542"/>
    <lineage>
        <taxon>Eukaryota</taxon>
        <taxon>Metazoa</taxon>
        <taxon>Spiralia</taxon>
        <taxon>Lophotrochozoa</taxon>
        <taxon>Mollusca</taxon>
        <taxon>Gastropoda</taxon>
        <taxon>Heterobranchia</taxon>
        <taxon>Euthyneura</taxon>
        <taxon>Panpulmonata</taxon>
        <taxon>Sacoglossa</taxon>
        <taxon>Placobranchoidea</taxon>
        <taxon>Plakobranchidae</taxon>
        <taxon>Plakobranchus</taxon>
    </lineage>
</organism>
<protein>
    <submittedName>
        <fullName evidence="1">Uncharacterized protein</fullName>
    </submittedName>
</protein>
<accession>A0AAV4DZ39</accession>
<comment type="caution">
    <text evidence="1">The sequence shown here is derived from an EMBL/GenBank/DDBJ whole genome shotgun (WGS) entry which is preliminary data.</text>
</comment>
<keyword evidence="2" id="KW-1185">Reference proteome</keyword>
<dbReference type="EMBL" id="BLXT01008474">
    <property type="protein sequence ID" value="GFO49334.1"/>
    <property type="molecule type" value="Genomic_DNA"/>
</dbReference>
<dbReference type="AlphaFoldDB" id="A0AAV4DZ39"/>
<dbReference type="Proteomes" id="UP000735302">
    <property type="component" value="Unassembled WGS sequence"/>
</dbReference>
<sequence length="165" mass="18280">MGVTIPYATHASGAHMTCQGPWHTRHSEIVCHRFPRNIHFRRVLRDLATHLVPGGHRAALKKLTGIRISDLSLGNQLFYQLAPTSVDKILEDVKAMCWEWIKVHNNVIAGFQALHLARALVAELEPRQKGPCKSQGRIAIHCAPTPLPCVDGESKCAISGDLNRD</sequence>
<name>A0AAV4DZ39_9GAST</name>
<reference evidence="1 2" key="1">
    <citation type="journal article" date="2021" name="Elife">
        <title>Chloroplast acquisition without the gene transfer in kleptoplastic sea slugs, Plakobranchus ocellatus.</title>
        <authorList>
            <person name="Maeda T."/>
            <person name="Takahashi S."/>
            <person name="Yoshida T."/>
            <person name="Shimamura S."/>
            <person name="Takaki Y."/>
            <person name="Nagai Y."/>
            <person name="Toyoda A."/>
            <person name="Suzuki Y."/>
            <person name="Arimoto A."/>
            <person name="Ishii H."/>
            <person name="Satoh N."/>
            <person name="Nishiyama T."/>
            <person name="Hasebe M."/>
            <person name="Maruyama T."/>
            <person name="Minagawa J."/>
            <person name="Obokata J."/>
            <person name="Shigenobu S."/>
        </authorList>
    </citation>
    <scope>NUCLEOTIDE SEQUENCE [LARGE SCALE GENOMIC DNA]</scope>
</reference>
<proteinExistence type="predicted"/>